<evidence type="ECO:0000313" key="3">
    <source>
        <dbReference type="Proteomes" id="UP001143509"/>
    </source>
</evidence>
<proteinExistence type="predicted"/>
<accession>A0ABQ5TFJ2</accession>
<organism evidence="2 3">
    <name type="scientific">Brevundimonas intermedia</name>
    <dbReference type="NCBI Taxonomy" id="74315"/>
    <lineage>
        <taxon>Bacteria</taxon>
        <taxon>Pseudomonadati</taxon>
        <taxon>Pseudomonadota</taxon>
        <taxon>Alphaproteobacteria</taxon>
        <taxon>Caulobacterales</taxon>
        <taxon>Caulobacteraceae</taxon>
        <taxon>Brevundimonas</taxon>
    </lineage>
</organism>
<feature type="compositionally biased region" description="Basic and acidic residues" evidence="1">
    <location>
        <begin position="50"/>
        <end position="72"/>
    </location>
</feature>
<reference evidence="2" key="1">
    <citation type="journal article" date="2014" name="Int. J. Syst. Evol. Microbiol.">
        <title>Complete genome of a new Firmicutes species belonging to the dominant human colonic microbiota ('Ruminococcus bicirculans') reveals two chromosomes and a selective capacity to utilize plant glucans.</title>
        <authorList>
            <consortium name="NISC Comparative Sequencing Program"/>
            <person name="Wegmann U."/>
            <person name="Louis P."/>
            <person name="Goesmann A."/>
            <person name="Henrissat B."/>
            <person name="Duncan S.H."/>
            <person name="Flint H.J."/>
        </authorList>
    </citation>
    <scope>NUCLEOTIDE SEQUENCE</scope>
    <source>
        <strain evidence="2">VKM B-1499</strain>
    </source>
</reference>
<reference evidence="2" key="2">
    <citation type="submission" date="2023-01" db="EMBL/GenBank/DDBJ databases">
        <authorList>
            <person name="Sun Q."/>
            <person name="Evtushenko L."/>
        </authorList>
    </citation>
    <scope>NUCLEOTIDE SEQUENCE</scope>
    <source>
        <strain evidence="2">VKM B-1499</strain>
    </source>
</reference>
<protein>
    <recommendedName>
        <fullName evidence="4">Multidrug transporter</fullName>
    </recommendedName>
</protein>
<comment type="caution">
    <text evidence="2">The sequence shown here is derived from an EMBL/GenBank/DDBJ whole genome shotgun (WGS) entry which is preliminary data.</text>
</comment>
<sequence>MTDRSSTRQGPLTPRASKDAVVVEDPSQDSIRMTAQEADLSAIRMLDAASEARDNHDKGERDDEPPRKDVQK</sequence>
<gene>
    <name evidence="2" type="ORF">GCM10017620_32650</name>
</gene>
<feature type="region of interest" description="Disordered" evidence="1">
    <location>
        <begin position="45"/>
        <end position="72"/>
    </location>
</feature>
<dbReference type="Proteomes" id="UP001143509">
    <property type="component" value="Unassembled WGS sequence"/>
</dbReference>
<name>A0ABQ5TFJ2_9CAUL</name>
<feature type="region of interest" description="Disordered" evidence="1">
    <location>
        <begin position="1"/>
        <end position="31"/>
    </location>
</feature>
<evidence type="ECO:0008006" key="4">
    <source>
        <dbReference type="Google" id="ProtNLM"/>
    </source>
</evidence>
<dbReference type="EMBL" id="BSFD01000011">
    <property type="protein sequence ID" value="GLK50291.1"/>
    <property type="molecule type" value="Genomic_DNA"/>
</dbReference>
<keyword evidence="3" id="KW-1185">Reference proteome</keyword>
<evidence type="ECO:0000313" key="2">
    <source>
        <dbReference type="EMBL" id="GLK50291.1"/>
    </source>
</evidence>
<dbReference type="RefSeq" id="WP_271166432.1">
    <property type="nucleotide sequence ID" value="NZ_BSFD01000011.1"/>
</dbReference>
<evidence type="ECO:0000256" key="1">
    <source>
        <dbReference type="SAM" id="MobiDB-lite"/>
    </source>
</evidence>